<keyword evidence="3" id="KW-1185">Reference proteome</keyword>
<protein>
    <submittedName>
        <fullName evidence="2">Uncharacterized protein</fullName>
    </submittedName>
</protein>
<dbReference type="OrthoDB" id="413361at2759"/>
<organism evidence="2 3">
    <name type="scientific">Sclerotinia nivalis</name>
    <dbReference type="NCBI Taxonomy" id="352851"/>
    <lineage>
        <taxon>Eukaryota</taxon>
        <taxon>Fungi</taxon>
        <taxon>Dikarya</taxon>
        <taxon>Ascomycota</taxon>
        <taxon>Pezizomycotina</taxon>
        <taxon>Leotiomycetes</taxon>
        <taxon>Helotiales</taxon>
        <taxon>Sclerotiniaceae</taxon>
        <taxon>Sclerotinia</taxon>
    </lineage>
</organism>
<reference evidence="2" key="1">
    <citation type="submission" date="2022-11" db="EMBL/GenBank/DDBJ databases">
        <title>Genome Resource of Sclerotinia nivalis Strain SnTB1, a Plant Pathogen Isolated from American Ginseng.</title>
        <authorList>
            <person name="Fan S."/>
        </authorList>
    </citation>
    <scope>NUCLEOTIDE SEQUENCE</scope>
    <source>
        <strain evidence="2">SnTB1</strain>
    </source>
</reference>
<feature type="region of interest" description="Disordered" evidence="1">
    <location>
        <begin position="17"/>
        <end position="61"/>
    </location>
</feature>
<evidence type="ECO:0000313" key="2">
    <source>
        <dbReference type="EMBL" id="KAJ8063506.1"/>
    </source>
</evidence>
<dbReference type="Proteomes" id="UP001152300">
    <property type="component" value="Unassembled WGS sequence"/>
</dbReference>
<evidence type="ECO:0000313" key="3">
    <source>
        <dbReference type="Proteomes" id="UP001152300"/>
    </source>
</evidence>
<dbReference type="EMBL" id="JAPEIS010000008">
    <property type="protein sequence ID" value="KAJ8063506.1"/>
    <property type="molecule type" value="Genomic_DNA"/>
</dbReference>
<dbReference type="AlphaFoldDB" id="A0A9X0AIM9"/>
<proteinExistence type="predicted"/>
<sequence>MIFSACEKSITPTAVYADNNYSNTKGNGRDRKGRGAFRGSKGRSGSRGYNRNDRSKRGRGGGCGDYTSNEGIVKDQCRFCYKYNYYQKDCCVLVKAKAFVRKGKKGKDDDDDDEEAEVQMAEGDQYNGTVYSGSVMYVIDSNTDWIFDSGVIQYFTDQIDNLEYVQY</sequence>
<evidence type="ECO:0000256" key="1">
    <source>
        <dbReference type="SAM" id="MobiDB-lite"/>
    </source>
</evidence>
<comment type="caution">
    <text evidence="2">The sequence shown here is derived from an EMBL/GenBank/DDBJ whole genome shotgun (WGS) entry which is preliminary data.</text>
</comment>
<gene>
    <name evidence="2" type="ORF">OCU04_007382</name>
</gene>
<accession>A0A9X0AIM9</accession>
<name>A0A9X0AIM9_9HELO</name>